<dbReference type="KEGG" id="hsf:HLASA_0392"/>
<dbReference type="EMBL" id="CP011564">
    <property type="protein sequence ID" value="ALG81301.1"/>
    <property type="molecule type" value="Genomic_DNA"/>
</dbReference>
<reference evidence="3 4" key="3">
    <citation type="journal article" date="2016" name="Stand. Genomic Sci.">
        <title>Complete genome sequence of 'Halanaeroarchaeum sulfurireducens' M27-SA2, a sulfur-reducing and acetate-oxidizing haloarchaeon from the deep-sea hypersaline anoxic lake Medee.</title>
        <authorList>
            <person name="Messina E."/>
            <person name="Sorokin D.Y."/>
            <person name="Kublanov I.V."/>
            <person name="Toshchakov S."/>
            <person name="Lopatina A."/>
            <person name="Arcadi E."/>
            <person name="Smedile F."/>
            <person name="La Spada G."/>
            <person name="La Cono V."/>
            <person name="Yakimov M.M."/>
        </authorList>
    </citation>
    <scope>NUCLEOTIDE SEQUENCE [LARGE SCALE GENOMIC DNA]</scope>
    <source>
        <strain evidence="3 4">M27-SA2</strain>
    </source>
</reference>
<dbReference type="HOGENOM" id="CLU_097418_0_0_2"/>
<dbReference type="AlphaFoldDB" id="A0A0F7PB85"/>
<proteinExistence type="predicted"/>
<name>A0A0F7PB85_9EURY</name>
<evidence type="ECO:0000313" key="5">
    <source>
        <dbReference type="Proteomes" id="UP000069906"/>
    </source>
</evidence>
<evidence type="ECO:0000259" key="1">
    <source>
        <dbReference type="PROSITE" id="PS51112"/>
    </source>
</evidence>
<keyword evidence="5" id="KW-1185">Reference proteome</keyword>
<dbReference type="InterPro" id="IPR002733">
    <property type="entry name" value="AMMECR1_domain"/>
</dbReference>
<organism evidence="2 5">
    <name type="scientific">Halanaeroarchaeum sulfurireducens</name>
    <dbReference type="NCBI Taxonomy" id="1604004"/>
    <lineage>
        <taxon>Archaea</taxon>
        <taxon>Methanobacteriati</taxon>
        <taxon>Methanobacteriota</taxon>
        <taxon>Stenosarchaea group</taxon>
        <taxon>Halobacteria</taxon>
        <taxon>Halobacteriales</taxon>
        <taxon>Halobacteriaceae</taxon>
        <taxon>Halanaeroarchaeum</taxon>
    </lineage>
</organism>
<evidence type="ECO:0000313" key="2">
    <source>
        <dbReference type="EMBL" id="AKH96899.1"/>
    </source>
</evidence>
<evidence type="ECO:0000313" key="3">
    <source>
        <dbReference type="EMBL" id="ALG81301.1"/>
    </source>
</evidence>
<sequence length="206" mass="22211">MLGGVATGLASTAGCLGVLTGDEPLEYESDPATVPSAVLDSTGYELANEEAPTVSREFTVAGQTREVKVTNHVVSYEKAVDMGPLGSLRAAMFSAFTTPQIQIAGKTLSPIGEMSNRDLLRTIASRYEGLSVGEKVGSQSVSTLDQTVTVERYEGTITVQDQEVPIYLLFSRFQHGDDYVVPVGGYPQQRTAEESNIYTLIERLEH</sequence>
<protein>
    <recommendedName>
        <fullName evidence="1">AMMECR1 domain-containing protein</fullName>
    </recommendedName>
</protein>
<gene>
    <name evidence="3" type="ORF">HLASA_0392</name>
    <name evidence="2" type="ORF">HLASF_0393</name>
</gene>
<dbReference type="KEGG" id="hsu:HLASF_0393"/>
<dbReference type="PROSITE" id="PS51112">
    <property type="entry name" value="AMMECR1"/>
    <property type="match status" value="1"/>
</dbReference>
<feature type="domain" description="AMMECR1" evidence="1">
    <location>
        <begin position="1"/>
        <end position="169"/>
    </location>
</feature>
<dbReference type="STRING" id="1604004.HLASA_0392"/>
<dbReference type="Proteomes" id="UP000060390">
    <property type="component" value="Chromosome"/>
</dbReference>
<reference evidence="2 5" key="1">
    <citation type="journal article" date="2015" name="ISME J.">
        <title>Elemental sulfur and acetate can support life of a novel strictly anaerobic haloarchaeon.</title>
        <authorList>
            <person name="Sorokin D.Y."/>
            <person name="Kublanov I.V."/>
            <person name="Gavrilov S.N."/>
            <person name="Rojo D."/>
            <person name="Roman P."/>
            <person name="Golyshin P.N."/>
            <person name="Slepak V.Z."/>
            <person name="Smedile F."/>
            <person name="Ferrer M."/>
            <person name="Messina E."/>
            <person name="La Cono V."/>
            <person name="Yakimov M.M."/>
        </authorList>
    </citation>
    <scope>NUCLEOTIDE SEQUENCE [LARGE SCALE GENOMIC DNA]</scope>
    <source>
        <strain evidence="2 5">HSR2</strain>
    </source>
</reference>
<reference evidence="4" key="2">
    <citation type="submission" date="2015-05" db="EMBL/GenBank/DDBJ databases">
        <title>Complete genome sequence of Halanaeroarchaeum sulfurireducens type strain M27-SA2, a sulfate-reducer haloarchaeon from marine anoxic lake Medee.</title>
        <authorList>
            <person name="Messina E."/>
            <person name="Kublanov I.V."/>
            <person name="Toshchakov S."/>
            <person name="Arcadi E."/>
            <person name="La Spada G."/>
            <person name="La Cono V."/>
            <person name="Yakimov M.M."/>
        </authorList>
    </citation>
    <scope>NUCLEOTIDE SEQUENCE [LARGE SCALE GENOMIC DNA]</scope>
    <source>
        <strain evidence="4">M27-SA2</strain>
    </source>
</reference>
<evidence type="ECO:0000313" key="4">
    <source>
        <dbReference type="Proteomes" id="UP000060390"/>
    </source>
</evidence>
<dbReference type="InterPro" id="IPR045396">
    <property type="entry name" value="DUF6517"/>
</dbReference>
<accession>A0A0F7PB85</accession>
<dbReference type="Pfam" id="PF20127">
    <property type="entry name" value="DUF6517"/>
    <property type="match status" value="1"/>
</dbReference>
<dbReference type="Proteomes" id="UP000069906">
    <property type="component" value="Chromosome"/>
</dbReference>
<dbReference type="EMBL" id="CP008874">
    <property type="protein sequence ID" value="AKH96899.1"/>
    <property type="molecule type" value="Genomic_DNA"/>
</dbReference>